<gene>
    <name evidence="8" type="ORF">H6A60_02725</name>
</gene>
<dbReference type="InterPro" id="IPR000620">
    <property type="entry name" value="EamA_dom"/>
</dbReference>
<evidence type="ECO:0000256" key="2">
    <source>
        <dbReference type="ARBA" id="ARBA00007362"/>
    </source>
</evidence>
<evidence type="ECO:0000259" key="7">
    <source>
        <dbReference type="Pfam" id="PF00892"/>
    </source>
</evidence>
<evidence type="ECO:0000256" key="4">
    <source>
        <dbReference type="ARBA" id="ARBA00022989"/>
    </source>
</evidence>
<feature type="transmembrane region" description="Helical" evidence="6">
    <location>
        <begin position="277"/>
        <end position="296"/>
    </location>
</feature>
<comment type="similarity">
    <text evidence="2">Belongs to the EamA transporter family.</text>
</comment>
<dbReference type="Proteomes" id="UP000715095">
    <property type="component" value="Unassembled WGS sequence"/>
</dbReference>
<dbReference type="Pfam" id="PF00892">
    <property type="entry name" value="EamA"/>
    <property type="match status" value="2"/>
</dbReference>
<keyword evidence="3 6" id="KW-0812">Transmembrane</keyword>
<feature type="transmembrane region" description="Helical" evidence="6">
    <location>
        <begin position="221"/>
        <end position="241"/>
    </location>
</feature>
<evidence type="ECO:0000256" key="3">
    <source>
        <dbReference type="ARBA" id="ARBA00022692"/>
    </source>
</evidence>
<feature type="transmembrane region" description="Helical" evidence="6">
    <location>
        <begin position="253"/>
        <end position="271"/>
    </location>
</feature>
<comment type="subcellular location">
    <subcellularLocation>
        <location evidence="1">Membrane</location>
        <topology evidence="1">Multi-pass membrane protein</topology>
    </subcellularLocation>
</comment>
<feature type="domain" description="EamA" evidence="7">
    <location>
        <begin position="9"/>
        <end position="149"/>
    </location>
</feature>
<dbReference type="PANTHER" id="PTHR32322">
    <property type="entry name" value="INNER MEMBRANE TRANSPORTER"/>
    <property type="match status" value="1"/>
</dbReference>
<feature type="transmembrane region" description="Helical" evidence="6">
    <location>
        <begin position="161"/>
        <end position="178"/>
    </location>
</feature>
<accession>A0ABS2DRS1</accession>
<dbReference type="InterPro" id="IPR037185">
    <property type="entry name" value="EmrE-like"/>
</dbReference>
<dbReference type="SUPFAM" id="SSF103481">
    <property type="entry name" value="Multidrug resistance efflux transporter EmrE"/>
    <property type="match status" value="2"/>
</dbReference>
<keyword evidence="4 6" id="KW-1133">Transmembrane helix</keyword>
<feature type="transmembrane region" description="Helical" evidence="6">
    <location>
        <begin position="131"/>
        <end position="149"/>
    </location>
</feature>
<name>A0ABS2DRS1_9BURK</name>
<feature type="transmembrane region" description="Helical" evidence="6">
    <location>
        <begin position="106"/>
        <end position="124"/>
    </location>
</feature>
<dbReference type="RefSeq" id="WP_205101893.1">
    <property type="nucleotide sequence ID" value="NZ_JACJJC010000003.1"/>
</dbReference>
<dbReference type="EMBL" id="JACJJC010000003">
    <property type="protein sequence ID" value="MBM6703418.1"/>
    <property type="molecule type" value="Genomic_DNA"/>
</dbReference>
<proteinExistence type="inferred from homology"/>
<dbReference type="PANTHER" id="PTHR32322:SF2">
    <property type="entry name" value="EAMA DOMAIN-CONTAINING PROTEIN"/>
    <property type="match status" value="1"/>
</dbReference>
<protein>
    <submittedName>
        <fullName evidence="8">EamA family transporter</fullName>
    </submittedName>
</protein>
<feature type="domain" description="EamA" evidence="7">
    <location>
        <begin position="162"/>
        <end position="294"/>
    </location>
</feature>
<evidence type="ECO:0000313" key="9">
    <source>
        <dbReference type="Proteomes" id="UP000715095"/>
    </source>
</evidence>
<feature type="transmembrane region" description="Helical" evidence="6">
    <location>
        <begin position="49"/>
        <end position="71"/>
    </location>
</feature>
<organism evidence="8 9">
    <name type="scientific">Sutterella massiliensis</name>
    <dbReference type="NCBI Taxonomy" id="1816689"/>
    <lineage>
        <taxon>Bacteria</taxon>
        <taxon>Pseudomonadati</taxon>
        <taxon>Pseudomonadota</taxon>
        <taxon>Betaproteobacteria</taxon>
        <taxon>Burkholderiales</taxon>
        <taxon>Sutterellaceae</taxon>
        <taxon>Sutterella</taxon>
    </lineage>
</organism>
<comment type="caution">
    <text evidence="8">The sequence shown here is derived from an EMBL/GenBank/DDBJ whole genome shotgun (WGS) entry which is preliminary data.</text>
</comment>
<keyword evidence="5 6" id="KW-0472">Membrane</keyword>
<dbReference type="InterPro" id="IPR050638">
    <property type="entry name" value="AA-Vitamin_Transporters"/>
</dbReference>
<evidence type="ECO:0000256" key="1">
    <source>
        <dbReference type="ARBA" id="ARBA00004141"/>
    </source>
</evidence>
<feature type="transmembrane region" description="Helical" evidence="6">
    <location>
        <begin position="78"/>
        <end position="100"/>
    </location>
</feature>
<evidence type="ECO:0000256" key="6">
    <source>
        <dbReference type="SAM" id="Phobius"/>
    </source>
</evidence>
<reference evidence="8 9" key="1">
    <citation type="journal article" date="2021" name="Sci. Rep.">
        <title>The distribution of antibiotic resistance genes in chicken gut microbiota commensals.</title>
        <authorList>
            <person name="Juricova H."/>
            <person name="Matiasovicova J."/>
            <person name="Kubasova T."/>
            <person name="Cejkova D."/>
            <person name="Rychlik I."/>
        </authorList>
    </citation>
    <scope>NUCLEOTIDE SEQUENCE [LARGE SCALE GENOMIC DNA]</scope>
    <source>
        <strain evidence="8 9">An829</strain>
    </source>
</reference>
<evidence type="ECO:0000256" key="5">
    <source>
        <dbReference type="ARBA" id="ARBA00023136"/>
    </source>
</evidence>
<dbReference type="Gene3D" id="1.10.3730.20">
    <property type="match status" value="1"/>
</dbReference>
<feature type="transmembrane region" description="Helical" evidence="6">
    <location>
        <begin position="190"/>
        <end position="209"/>
    </location>
</feature>
<sequence length="319" mass="33783">MKTSEHFLKGVLLVAAAGILWGGMGTSVQHLYALDIGFTPLGLVTFRQLTAGGLFVAVSALISPAQTFGIFKQPRIALDIFLSGAFVFLAHYTFFGSIYYSNAGTGAILLTTVPLFAALWYAFAKKEPVGRLEAACFLLAASGVLLIVTDGDFSALKFSPLALLWGLVSAIFAAAYSIQPIRAIKAVSVTPVVAWGILSGGIFASVFSPPWTIEVAWSLDAAFSFGFIVVFGTVIAFWCFMSGLKYISPVAAGLLNCLEPLSAFLFSVVLLGDRLGAVQLLGIALVVANVVLLSLGQDARRKEKHRSDGNNAATNDSLE</sequence>
<keyword evidence="9" id="KW-1185">Reference proteome</keyword>
<evidence type="ECO:0000313" key="8">
    <source>
        <dbReference type="EMBL" id="MBM6703418.1"/>
    </source>
</evidence>